<protein>
    <recommendedName>
        <fullName evidence="4">Calcium-binding protein</fullName>
    </recommendedName>
</protein>
<feature type="chain" id="PRO_5046368670" description="Calcium-binding protein" evidence="1">
    <location>
        <begin position="25"/>
        <end position="286"/>
    </location>
</feature>
<dbReference type="SUPFAM" id="SSF159501">
    <property type="entry name" value="EreA/ChaN-like"/>
    <property type="match status" value="1"/>
</dbReference>
<name>A0ABY6B925_9GAMM</name>
<sequence>MRRSFRGWLGLAVLVLAVAGIAPAKNPPPPNSQTVSDAALHRLAELAARHPLLVIGEIHGTTEAPAVVQQLAARLSARQPLLVALEWPETEQERVDHFLASAGDADAVQQLTRSWFWQESTRDGRTSQAMLALLDDLRRRAQQGAKVRVVCFDWNWQAQPEGDRDAALAERLRKAFADRGKATMLVLTGNYHARMSRGAPWNPEQEFAAYHLRDLSPYNVDIRARSGSAWVCLAGEPCGARALGGTPDAPLGLTESAELDADGYRARLTLPVFTASAPAVPAPGAP</sequence>
<organism evidence="2 3">
    <name type="scientific">Tahibacter amnicola</name>
    <dbReference type="NCBI Taxonomy" id="2976241"/>
    <lineage>
        <taxon>Bacteria</taxon>
        <taxon>Pseudomonadati</taxon>
        <taxon>Pseudomonadota</taxon>
        <taxon>Gammaproteobacteria</taxon>
        <taxon>Lysobacterales</taxon>
        <taxon>Rhodanobacteraceae</taxon>
        <taxon>Tahibacter</taxon>
    </lineage>
</organism>
<dbReference type="EMBL" id="CP104694">
    <property type="protein sequence ID" value="UXI66287.1"/>
    <property type="molecule type" value="Genomic_DNA"/>
</dbReference>
<dbReference type="Gene3D" id="3.40.50.11550">
    <property type="match status" value="1"/>
</dbReference>
<evidence type="ECO:0000313" key="3">
    <source>
        <dbReference type="Proteomes" id="UP001064632"/>
    </source>
</evidence>
<feature type="signal peptide" evidence="1">
    <location>
        <begin position="1"/>
        <end position="24"/>
    </location>
</feature>
<evidence type="ECO:0008006" key="4">
    <source>
        <dbReference type="Google" id="ProtNLM"/>
    </source>
</evidence>
<evidence type="ECO:0000313" key="2">
    <source>
        <dbReference type="EMBL" id="UXI66287.1"/>
    </source>
</evidence>
<evidence type="ECO:0000256" key="1">
    <source>
        <dbReference type="SAM" id="SignalP"/>
    </source>
</evidence>
<gene>
    <name evidence="2" type="ORF">N4264_16190</name>
</gene>
<keyword evidence="1" id="KW-0732">Signal</keyword>
<dbReference type="Proteomes" id="UP001064632">
    <property type="component" value="Chromosome"/>
</dbReference>
<dbReference type="RefSeq" id="WP_261693271.1">
    <property type="nucleotide sequence ID" value="NZ_CP104694.1"/>
</dbReference>
<keyword evidence="3" id="KW-1185">Reference proteome</keyword>
<reference evidence="2" key="1">
    <citation type="submission" date="2022-09" db="EMBL/GenBank/DDBJ databases">
        <title>Tahibacter sp. nov., isolated from a fresh water.</title>
        <authorList>
            <person name="Baek J.H."/>
            <person name="Lee J.K."/>
            <person name="Kim J.M."/>
            <person name="Jeon C.O."/>
        </authorList>
    </citation>
    <scope>NUCLEOTIDE SEQUENCE</scope>
    <source>
        <strain evidence="2">W38</strain>
    </source>
</reference>
<accession>A0ABY6B925</accession>
<proteinExistence type="predicted"/>